<dbReference type="InterPro" id="IPR015333">
    <property type="entry name" value="Pollen_allergen_ole-e-6"/>
</dbReference>
<proteinExistence type="predicted"/>
<keyword evidence="1" id="KW-0732">Signal</keyword>
<sequence length="86" mass="9349">MANNVAALLVVCMVVAAVDHLRKTEAEVDMFASCFDSCHKRCESEENGDARCEMKCDADCVSVETAGMIPFIVLLINHASLLLCLI</sequence>
<organism evidence="2 3">
    <name type="scientific">Vitis rotundifolia</name>
    <name type="common">Muscadine grape</name>
    <dbReference type="NCBI Taxonomy" id="103349"/>
    <lineage>
        <taxon>Eukaryota</taxon>
        <taxon>Viridiplantae</taxon>
        <taxon>Streptophyta</taxon>
        <taxon>Embryophyta</taxon>
        <taxon>Tracheophyta</taxon>
        <taxon>Spermatophyta</taxon>
        <taxon>Magnoliopsida</taxon>
        <taxon>eudicotyledons</taxon>
        <taxon>Gunneridae</taxon>
        <taxon>Pentapetalae</taxon>
        <taxon>rosids</taxon>
        <taxon>Vitales</taxon>
        <taxon>Vitaceae</taxon>
        <taxon>Viteae</taxon>
        <taxon>Vitis</taxon>
    </lineage>
</organism>
<comment type="caution">
    <text evidence="2">The sequence shown here is derived from an EMBL/GenBank/DDBJ whole genome shotgun (WGS) entry which is preliminary data.</text>
</comment>
<feature type="signal peptide" evidence="1">
    <location>
        <begin position="1"/>
        <end position="26"/>
    </location>
</feature>
<evidence type="ECO:0000313" key="3">
    <source>
        <dbReference type="Proteomes" id="UP001168098"/>
    </source>
</evidence>
<dbReference type="AlphaFoldDB" id="A0AA39A3P6"/>
<dbReference type="SUPFAM" id="SSF111388">
    <property type="entry name" value="Pollen allergen ole e 6"/>
    <property type="match status" value="1"/>
</dbReference>
<dbReference type="InterPro" id="IPR036466">
    <property type="entry name" value="Pollen_allergen_ole-e-6_sf"/>
</dbReference>
<accession>A0AA39A3P6</accession>
<reference evidence="2 3" key="1">
    <citation type="journal article" date="2023" name="BMC Biotechnol.">
        <title>Vitis rotundifolia cv Carlos genome sequencing.</title>
        <authorList>
            <person name="Huff M."/>
            <person name="Hulse-Kemp A."/>
            <person name="Scheffler B."/>
            <person name="Youngblood R."/>
            <person name="Simpson S."/>
            <person name="Babiker E."/>
            <person name="Staton M."/>
        </authorList>
    </citation>
    <scope>NUCLEOTIDE SEQUENCE [LARGE SCALE GENOMIC DNA]</scope>
    <source>
        <tissue evidence="2">Leaf</tissue>
    </source>
</reference>
<dbReference type="Gene3D" id="1.10.287.720">
    <property type="entry name" value="Pollen allergen ole e 6"/>
    <property type="match status" value="1"/>
</dbReference>
<keyword evidence="3" id="KW-1185">Reference proteome</keyword>
<dbReference type="Proteomes" id="UP001168098">
    <property type="component" value="Unassembled WGS sequence"/>
</dbReference>
<protein>
    <submittedName>
        <fullName evidence="2">Uncharacterized protein</fullName>
    </submittedName>
</protein>
<evidence type="ECO:0000256" key="1">
    <source>
        <dbReference type="SAM" id="SignalP"/>
    </source>
</evidence>
<dbReference type="Pfam" id="PF09253">
    <property type="entry name" value="Ole_e_6"/>
    <property type="match status" value="1"/>
</dbReference>
<dbReference type="EMBL" id="JARBHA010000005">
    <property type="protein sequence ID" value="KAJ9700395.1"/>
    <property type="molecule type" value="Genomic_DNA"/>
</dbReference>
<evidence type="ECO:0000313" key="2">
    <source>
        <dbReference type="EMBL" id="KAJ9700395.1"/>
    </source>
</evidence>
<feature type="chain" id="PRO_5041417701" evidence="1">
    <location>
        <begin position="27"/>
        <end position="86"/>
    </location>
</feature>
<gene>
    <name evidence="2" type="ORF">PVL29_005952</name>
</gene>
<name>A0AA39A3P6_VITRO</name>